<dbReference type="PANTHER" id="PTHR37610:SF40">
    <property type="entry name" value="OS01G0909600 PROTEIN"/>
    <property type="match status" value="1"/>
</dbReference>
<dbReference type="Proteomes" id="UP000321393">
    <property type="component" value="Unassembled WGS sequence"/>
</dbReference>
<evidence type="ECO:0000313" key="4">
    <source>
        <dbReference type="Proteomes" id="UP000321393"/>
    </source>
</evidence>
<organism evidence="2 4">
    <name type="scientific">Cucumis melo var. makuwa</name>
    <name type="common">Oriental melon</name>
    <dbReference type="NCBI Taxonomy" id="1194695"/>
    <lineage>
        <taxon>Eukaryota</taxon>
        <taxon>Viridiplantae</taxon>
        <taxon>Streptophyta</taxon>
        <taxon>Embryophyta</taxon>
        <taxon>Tracheophyta</taxon>
        <taxon>Spermatophyta</taxon>
        <taxon>Magnoliopsida</taxon>
        <taxon>eudicotyledons</taxon>
        <taxon>Gunneridae</taxon>
        <taxon>Pentapetalae</taxon>
        <taxon>rosids</taxon>
        <taxon>fabids</taxon>
        <taxon>Cucurbitales</taxon>
        <taxon>Cucurbitaceae</taxon>
        <taxon>Benincaseae</taxon>
        <taxon>Cucumis</taxon>
    </lineage>
</organism>
<comment type="caution">
    <text evidence="2">The sequence shown here is derived from an EMBL/GenBank/DDBJ whole genome shotgun (WGS) entry which is preliminary data.</text>
</comment>
<dbReference type="AlphaFoldDB" id="A0A5A7UHM5"/>
<name>A0A5A7UHM5_CUCMM</name>
<dbReference type="OrthoDB" id="5544992at2759"/>
<dbReference type="EMBL" id="SSTE01008830">
    <property type="protein sequence ID" value="KAA0054478.1"/>
    <property type="molecule type" value="Genomic_DNA"/>
</dbReference>
<sequence>MMTPENSTSDSSNTSAPITSYALDAQLNPFMLHHSIISTTNLISTPTTGSNNYSSWSRAMMLALFGKNKVGFITGAIKKPLEGNLLLA</sequence>
<dbReference type="Pfam" id="PF14244">
    <property type="entry name" value="Retrotran_gag_3"/>
    <property type="match status" value="1"/>
</dbReference>
<evidence type="ECO:0000313" key="2">
    <source>
        <dbReference type="EMBL" id="KAA0054478.1"/>
    </source>
</evidence>
<dbReference type="Proteomes" id="UP000321947">
    <property type="component" value="Unassembled WGS sequence"/>
</dbReference>
<dbReference type="PANTHER" id="PTHR37610">
    <property type="entry name" value="CCHC-TYPE DOMAIN-CONTAINING PROTEIN"/>
    <property type="match status" value="1"/>
</dbReference>
<protein>
    <submittedName>
        <fullName evidence="2">UBN2_3 domain-containing protein</fullName>
    </submittedName>
</protein>
<feature type="domain" description="Retrotransposon Copia-like N-terminal" evidence="1">
    <location>
        <begin position="40"/>
        <end position="80"/>
    </location>
</feature>
<gene>
    <name evidence="3" type="ORF">E5676_scaffold552G00450</name>
    <name evidence="2" type="ORF">E6C27_scaffold24G002540</name>
</gene>
<proteinExistence type="predicted"/>
<evidence type="ECO:0000313" key="5">
    <source>
        <dbReference type="Proteomes" id="UP000321947"/>
    </source>
</evidence>
<reference evidence="4 5" key="1">
    <citation type="submission" date="2019-08" db="EMBL/GenBank/DDBJ databases">
        <title>Draft genome sequences of two oriental melons (Cucumis melo L. var makuwa).</title>
        <authorList>
            <person name="Kwon S.-Y."/>
        </authorList>
    </citation>
    <scope>NUCLEOTIDE SEQUENCE [LARGE SCALE GENOMIC DNA]</scope>
    <source>
        <strain evidence="5">cv. Chang Bougi</strain>
        <strain evidence="4">cv. SW 3</strain>
        <tissue evidence="2">Leaf</tissue>
    </source>
</reference>
<accession>A0A5A7UHM5</accession>
<dbReference type="InterPro" id="IPR029472">
    <property type="entry name" value="Copia-like_N"/>
</dbReference>
<evidence type="ECO:0000259" key="1">
    <source>
        <dbReference type="Pfam" id="PF14244"/>
    </source>
</evidence>
<dbReference type="EMBL" id="SSTD01009281">
    <property type="protein sequence ID" value="TYK14560.1"/>
    <property type="molecule type" value="Genomic_DNA"/>
</dbReference>
<evidence type="ECO:0000313" key="3">
    <source>
        <dbReference type="EMBL" id="TYK14560.1"/>
    </source>
</evidence>